<sequence>MMVAGAKALELKKHDVDALNVFPVPDGDTGTNMFLTIQSAARDSEKVTSQAISDVAAAASMGSLMGARGNSGVILSQLLRGIAKGFEGLLTANPLQVAQALQAGVDTAYKAVMKPVEGTILTVSKETAKAALTKAKGGGSLLETLQDAHNKGMECLAKTPDMLPVLKQAGVVDAGGQGFLIILGGWIAVLKGETVTPDSRYEVGQKTAPSSQDTHDIQREFMRIEDLDYPYCTEFLIKGTDLRVERIRQDLKDRGDSLLVVGTPEVIKIHVHVKNPGKILEYAIQWGSLHQVQIHNMLEQNENMAHAMKTEPTELTEAVFEETSTFSETQPMKEFGLVAVVMGQGIADVYKSLGVDEVVYGGQTMNPSTEDLAEAVRKISARHVFILPNNGNIIMAARQVGDIIQDRGVSVISSKSISQGISALLSFNAEGEAEANVKNMERALGNVVSGEVTYAVRDSQFGTINISSGDILGLVEDAIVSSGQSLLEVAQATLEKMDWKTHDLVTIFYGEETKQDEVERLGNWLKEENPNVEVEVHPGRQPLYYYIFGVE</sequence>
<evidence type="ECO:0000313" key="3">
    <source>
        <dbReference type="Proteomes" id="UP000298460"/>
    </source>
</evidence>
<dbReference type="InterPro" id="IPR050270">
    <property type="entry name" value="DegV_domain_contain"/>
</dbReference>
<dbReference type="NCBIfam" id="TIGR03599">
    <property type="entry name" value="YloV"/>
    <property type="match status" value="1"/>
</dbReference>
<keyword evidence="3" id="KW-1185">Reference proteome</keyword>
<dbReference type="PROSITE" id="PS51480">
    <property type="entry name" value="DHAL"/>
    <property type="match status" value="1"/>
</dbReference>
<dbReference type="GO" id="GO:0004371">
    <property type="term" value="F:glycerone kinase activity"/>
    <property type="evidence" value="ECO:0007669"/>
    <property type="project" value="InterPro"/>
</dbReference>
<dbReference type="InterPro" id="IPR019986">
    <property type="entry name" value="YloV-like"/>
</dbReference>
<dbReference type="PANTHER" id="PTHR33434">
    <property type="entry name" value="DEGV DOMAIN-CONTAINING PROTEIN DR_1986-RELATED"/>
    <property type="match status" value="1"/>
</dbReference>
<dbReference type="Pfam" id="PF02734">
    <property type="entry name" value="Dak2"/>
    <property type="match status" value="1"/>
</dbReference>
<dbReference type="Proteomes" id="UP000298460">
    <property type="component" value="Unassembled WGS sequence"/>
</dbReference>
<dbReference type="EMBL" id="SPQQ01000001">
    <property type="protein sequence ID" value="TGE40248.1"/>
    <property type="molecule type" value="Genomic_DNA"/>
</dbReference>
<dbReference type="GO" id="GO:0006071">
    <property type="term" value="P:glycerol metabolic process"/>
    <property type="evidence" value="ECO:0007669"/>
    <property type="project" value="InterPro"/>
</dbReference>
<dbReference type="Pfam" id="PF21645">
    <property type="entry name" value="FakA-like_M"/>
    <property type="match status" value="1"/>
</dbReference>
<dbReference type="InterPro" id="IPR004007">
    <property type="entry name" value="DhaL_dom"/>
</dbReference>
<dbReference type="Pfam" id="PF13684">
    <property type="entry name" value="FakA-like_C"/>
    <property type="match status" value="1"/>
</dbReference>
<comment type="caution">
    <text evidence="2">The sequence shown here is derived from an EMBL/GenBank/DDBJ whole genome shotgun (WGS) entry which is preliminary data.</text>
</comment>
<evidence type="ECO:0000313" key="2">
    <source>
        <dbReference type="EMBL" id="TGE40248.1"/>
    </source>
</evidence>
<dbReference type="SUPFAM" id="SSF101473">
    <property type="entry name" value="DhaL-like"/>
    <property type="match status" value="1"/>
</dbReference>
<gene>
    <name evidence="2" type="ORF">E4K67_03960</name>
</gene>
<dbReference type="OrthoDB" id="9760324at2"/>
<name>A0A4Z0RBP2_9FIRM</name>
<dbReference type="AlphaFoldDB" id="A0A4Z0RBP2"/>
<dbReference type="Gene3D" id="1.25.40.340">
    <property type="match status" value="1"/>
</dbReference>
<feature type="domain" description="DhaL" evidence="1">
    <location>
        <begin position="1"/>
        <end position="188"/>
    </location>
</feature>
<reference evidence="2 3" key="1">
    <citation type="submission" date="2019-03" db="EMBL/GenBank/DDBJ databases">
        <title>Draft Genome Sequence of Desulfosporosinus fructosivorans Strain 63.6F, Isolated from Marine Sediment in the Baltic Sea.</title>
        <authorList>
            <person name="Hausmann B."/>
            <person name="Vandieken V."/>
            <person name="Pjevac P."/>
            <person name="Schreck K."/>
            <person name="Herbold C.W."/>
            <person name="Loy A."/>
        </authorList>
    </citation>
    <scope>NUCLEOTIDE SEQUENCE [LARGE SCALE GENOMIC DNA]</scope>
    <source>
        <strain evidence="2 3">63.6F</strain>
    </source>
</reference>
<dbReference type="InterPro" id="IPR048394">
    <property type="entry name" value="FakA-like_M"/>
</dbReference>
<protein>
    <submittedName>
        <fullName evidence="2">DAK2 domain-containing protein</fullName>
    </submittedName>
</protein>
<organism evidence="2 3">
    <name type="scientific">Desulfosporosinus fructosivorans</name>
    <dbReference type="NCBI Taxonomy" id="2018669"/>
    <lineage>
        <taxon>Bacteria</taxon>
        <taxon>Bacillati</taxon>
        <taxon>Bacillota</taxon>
        <taxon>Clostridia</taxon>
        <taxon>Eubacteriales</taxon>
        <taxon>Desulfitobacteriaceae</taxon>
        <taxon>Desulfosporosinus</taxon>
    </lineage>
</organism>
<accession>A0A4Z0RBP2</accession>
<dbReference type="SMART" id="SM01121">
    <property type="entry name" value="Dak1_2"/>
    <property type="match status" value="1"/>
</dbReference>
<dbReference type="SMART" id="SM01120">
    <property type="entry name" value="Dak2"/>
    <property type="match status" value="1"/>
</dbReference>
<dbReference type="PANTHER" id="PTHR33434:SF4">
    <property type="entry name" value="PHOSPHATASE PROTEIN"/>
    <property type="match status" value="1"/>
</dbReference>
<evidence type="ECO:0000259" key="1">
    <source>
        <dbReference type="PROSITE" id="PS51480"/>
    </source>
</evidence>
<dbReference type="InterPro" id="IPR033470">
    <property type="entry name" value="FakA-like_C"/>
</dbReference>
<proteinExistence type="predicted"/>
<dbReference type="RefSeq" id="WP_135545188.1">
    <property type="nucleotide sequence ID" value="NZ_SPQQ01000001.1"/>
</dbReference>
<dbReference type="InterPro" id="IPR036117">
    <property type="entry name" value="DhaL_dom_sf"/>
</dbReference>